<keyword evidence="3" id="KW-1185">Reference proteome</keyword>
<reference evidence="2" key="1">
    <citation type="submission" date="2022-10" db="EMBL/GenBank/DDBJ databases">
        <title>The complete genomes of actinobacterial strains from the NBC collection.</title>
        <authorList>
            <person name="Joergensen T.S."/>
            <person name="Alvarez Arevalo M."/>
            <person name="Sterndorff E.B."/>
            <person name="Faurdal D."/>
            <person name="Vuksanovic O."/>
            <person name="Mourched A.-S."/>
            <person name="Charusanti P."/>
            <person name="Shaw S."/>
            <person name="Blin K."/>
            <person name="Weber T."/>
        </authorList>
    </citation>
    <scope>NUCLEOTIDE SEQUENCE</scope>
    <source>
        <strain evidence="2">NBC_00222</strain>
    </source>
</reference>
<evidence type="ECO:0000313" key="3">
    <source>
        <dbReference type="Proteomes" id="UP001432222"/>
    </source>
</evidence>
<name>A0ABZ1UC75_9ACTN</name>
<accession>A0ABZ1UC75</accession>
<dbReference type="Proteomes" id="UP001432222">
    <property type="component" value="Chromosome"/>
</dbReference>
<proteinExistence type="predicted"/>
<dbReference type="RefSeq" id="WP_328959022.1">
    <property type="nucleotide sequence ID" value="NZ_CP108110.1"/>
</dbReference>
<evidence type="ECO:0000256" key="1">
    <source>
        <dbReference type="SAM" id="MobiDB-lite"/>
    </source>
</evidence>
<feature type="region of interest" description="Disordered" evidence="1">
    <location>
        <begin position="1"/>
        <end position="43"/>
    </location>
</feature>
<dbReference type="EMBL" id="CP108110">
    <property type="protein sequence ID" value="WUQ88475.1"/>
    <property type="molecule type" value="Genomic_DNA"/>
</dbReference>
<protein>
    <submittedName>
        <fullName evidence="2">Uncharacterized protein</fullName>
    </submittedName>
</protein>
<sequence>MGEHEKPAPELGKGEAPPGNADGQVPKSDPGSDGKHRGKPKKD</sequence>
<organism evidence="2 3">
    <name type="scientific">Kitasatospora purpeofusca</name>
    <dbReference type="NCBI Taxonomy" id="67352"/>
    <lineage>
        <taxon>Bacteria</taxon>
        <taxon>Bacillati</taxon>
        <taxon>Actinomycetota</taxon>
        <taxon>Actinomycetes</taxon>
        <taxon>Kitasatosporales</taxon>
        <taxon>Streptomycetaceae</taxon>
        <taxon>Kitasatospora</taxon>
    </lineage>
</organism>
<evidence type="ECO:0000313" key="2">
    <source>
        <dbReference type="EMBL" id="WUQ88475.1"/>
    </source>
</evidence>
<gene>
    <name evidence="2" type="ORF">OHA16_39075</name>
</gene>